<comment type="caution">
    <text evidence="2">The sequence shown here is derived from an EMBL/GenBank/DDBJ whole genome shotgun (WGS) entry which is preliminary data.</text>
</comment>
<proteinExistence type="predicted"/>
<dbReference type="Pfam" id="PF14308">
    <property type="entry name" value="DnaJ-X"/>
    <property type="match status" value="1"/>
</dbReference>
<reference evidence="2" key="1">
    <citation type="submission" date="2021-02" db="EMBL/GenBank/DDBJ databases">
        <authorList>
            <person name="Nowell W R."/>
        </authorList>
    </citation>
    <scope>NUCLEOTIDE SEQUENCE</scope>
</reference>
<dbReference type="EMBL" id="CAJOBI010149344">
    <property type="protein sequence ID" value="CAF4804207.1"/>
    <property type="molecule type" value="Genomic_DNA"/>
</dbReference>
<gene>
    <name evidence="2" type="ORF">SMN809_LOCUS47308</name>
</gene>
<organism evidence="2 3">
    <name type="scientific">Rotaria magnacalcarata</name>
    <dbReference type="NCBI Taxonomy" id="392030"/>
    <lineage>
        <taxon>Eukaryota</taxon>
        <taxon>Metazoa</taxon>
        <taxon>Spiralia</taxon>
        <taxon>Gnathifera</taxon>
        <taxon>Rotifera</taxon>
        <taxon>Eurotatoria</taxon>
        <taxon>Bdelloidea</taxon>
        <taxon>Philodinida</taxon>
        <taxon>Philodinidae</taxon>
        <taxon>Rotaria</taxon>
    </lineage>
</organism>
<dbReference type="InterPro" id="IPR026894">
    <property type="entry name" value="DnaJ_X"/>
</dbReference>
<evidence type="ECO:0000313" key="2">
    <source>
        <dbReference type="EMBL" id="CAF4804207.1"/>
    </source>
</evidence>
<dbReference type="Proteomes" id="UP000676336">
    <property type="component" value="Unassembled WGS sequence"/>
</dbReference>
<evidence type="ECO:0000259" key="1">
    <source>
        <dbReference type="Pfam" id="PF14308"/>
    </source>
</evidence>
<feature type="domain" description="DNAJ-containing protein X-domain" evidence="1">
    <location>
        <begin position="9"/>
        <end position="79"/>
    </location>
</feature>
<feature type="non-terminal residue" evidence="2">
    <location>
        <position position="80"/>
    </location>
</feature>
<name>A0A8S3B9B9_9BILA</name>
<evidence type="ECO:0000313" key="3">
    <source>
        <dbReference type="Proteomes" id="UP000676336"/>
    </source>
</evidence>
<sequence>ADIPNQLQAPYGEHLLHAIGYVYSTKARFWLSKMDSQEGHFGKRLLGFGKNFQSTWKDRIHIVKETVKTVKCAVQWQQSV</sequence>
<feature type="non-terminal residue" evidence="2">
    <location>
        <position position="1"/>
    </location>
</feature>
<dbReference type="AlphaFoldDB" id="A0A8S3B9B9"/>
<protein>
    <recommendedName>
        <fullName evidence="1">DNAJ-containing protein X-domain domain-containing protein</fullName>
    </recommendedName>
</protein>
<accession>A0A8S3B9B9</accession>